<protein>
    <submittedName>
        <fullName evidence="1">Uncharacterized protein</fullName>
    </submittedName>
</protein>
<dbReference type="AlphaFoldDB" id="A0AAV7B142"/>
<reference evidence="1" key="1">
    <citation type="thesis" date="2020" institute="ProQuest LLC" country="789 East Eisenhower Parkway, Ann Arbor, MI, USA">
        <title>Comparative Genomics and Chromosome Evolution.</title>
        <authorList>
            <person name="Mudd A.B."/>
        </authorList>
    </citation>
    <scope>NUCLEOTIDE SEQUENCE</scope>
    <source>
        <strain evidence="1">237g6f4</strain>
        <tissue evidence="1">Blood</tissue>
    </source>
</reference>
<keyword evidence="2" id="KW-1185">Reference proteome</keyword>
<comment type="caution">
    <text evidence="1">The sequence shown here is derived from an EMBL/GenBank/DDBJ whole genome shotgun (WGS) entry which is preliminary data.</text>
</comment>
<organism evidence="1 2">
    <name type="scientific">Engystomops pustulosus</name>
    <name type="common">Tungara frog</name>
    <name type="synonym">Physalaemus pustulosus</name>
    <dbReference type="NCBI Taxonomy" id="76066"/>
    <lineage>
        <taxon>Eukaryota</taxon>
        <taxon>Metazoa</taxon>
        <taxon>Chordata</taxon>
        <taxon>Craniata</taxon>
        <taxon>Vertebrata</taxon>
        <taxon>Euteleostomi</taxon>
        <taxon>Amphibia</taxon>
        <taxon>Batrachia</taxon>
        <taxon>Anura</taxon>
        <taxon>Neobatrachia</taxon>
        <taxon>Hyloidea</taxon>
        <taxon>Leptodactylidae</taxon>
        <taxon>Leiuperinae</taxon>
        <taxon>Engystomops</taxon>
    </lineage>
</organism>
<evidence type="ECO:0000313" key="1">
    <source>
        <dbReference type="EMBL" id="KAG8567481.1"/>
    </source>
</evidence>
<name>A0AAV7B142_ENGPU</name>
<proteinExistence type="predicted"/>
<dbReference type="Proteomes" id="UP000824782">
    <property type="component" value="Unassembled WGS sequence"/>
</dbReference>
<gene>
    <name evidence="1" type="ORF">GDO81_013648</name>
</gene>
<accession>A0AAV7B142</accession>
<sequence length="86" mass="9624">MSITCKHLTHSCTYYLWRERTRFFVGRINQQGSRCLAGLRCTWHLCSSPALSVPSSSLLLPGYGRRGRSSALCLTSVLSWSLQSSV</sequence>
<evidence type="ECO:0000313" key="2">
    <source>
        <dbReference type="Proteomes" id="UP000824782"/>
    </source>
</evidence>
<dbReference type="EMBL" id="WNYA01000006">
    <property type="protein sequence ID" value="KAG8567481.1"/>
    <property type="molecule type" value="Genomic_DNA"/>
</dbReference>